<dbReference type="EMBL" id="VTEW01000006">
    <property type="protein sequence ID" value="TYS79650.1"/>
    <property type="molecule type" value="Genomic_DNA"/>
</dbReference>
<dbReference type="Proteomes" id="UP000325054">
    <property type="component" value="Unassembled WGS sequence"/>
</dbReference>
<proteinExistence type="predicted"/>
<sequence>MDFYKVAEIMTEVLGVKIEYTNPSVKEFKEFMTETGEDESMTNVVVGVHFPTKLGLAKGIKHDFDKVTGKKPRQIAQYIEDFRGSWE</sequence>
<gene>
    <name evidence="1" type="ORF">FZC80_08355</name>
</gene>
<dbReference type="RefSeq" id="WP_148991448.1">
    <property type="nucleotide sequence ID" value="NZ_VTEW01000006.1"/>
</dbReference>
<dbReference type="Gene3D" id="3.90.25.10">
    <property type="entry name" value="UDP-galactose 4-epimerase, domain 1"/>
    <property type="match status" value="1"/>
</dbReference>
<evidence type="ECO:0000313" key="2">
    <source>
        <dbReference type="Proteomes" id="UP000325054"/>
    </source>
</evidence>
<protein>
    <submittedName>
        <fullName evidence="1">Uncharacterized protein</fullName>
    </submittedName>
</protein>
<dbReference type="OrthoDB" id="339107at2"/>
<evidence type="ECO:0000313" key="1">
    <source>
        <dbReference type="EMBL" id="TYS79650.1"/>
    </source>
</evidence>
<accession>A0A5D4TUP7</accession>
<organism evidence="1 2">
    <name type="scientific">Rossellomorea aquimaris</name>
    <dbReference type="NCBI Taxonomy" id="189382"/>
    <lineage>
        <taxon>Bacteria</taxon>
        <taxon>Bacillati</taxon>
        <taxon>Bacillota</taxon>
        <taxon>Bacilli</taxon>
        <taxon>Bacillales</taxon>
        <taxon>Bacillaceae</taxon>
        <taxon>Rossellomorea</taxon>
    </lineage>
</organism>
<comment type="caution">
    <text evidence="1">The sequence shown here is derived from an EMBL/GenBank/DDBJ whole genome shotgun (WGS) entry which is preliminary data.</text>
</comment>
<reference evidence="1 2" key="1">
    <citation type="submission" date="2019-08" db="EMBL/GenBank/DDBJ databases">
        <title>Bacillus genomes from the desert of Cuatro Cienegas, Coahuila.</title>
        <authorList>
            <person name="Olmedo-Alvarez G."/>
        </authorList>
    </citation>
    <scope>NUCLEOTIDE SEQUENCE [LARGE SCALE GENOMIC DNA]</scope>
    <source>
        <strain evidence="1 2">CH451a_14T</strain>
    </source>
</reference>
<dbReference type="AlphaFoldDB" id="A0A5D4TUP7"/>
<name>A0A5D4TUP7_9BACI</name>